<evidence type="ECO:0000256" key="1">
    <source>
        <dbReference type="ARBA" id="ARBA00004651"/>
    </source>
</evidence>
<evidence type="ECO:0000313" key="7">
    <source>
        <dbReference type="EMBL" id="MBC6471088.1"/>
    </source>
</evidence>
<comment type="caution">
    <text evidence="7">The sequence shown here is derived from an EMBL/GenBank/DDBJ whole genome shotgun (WGS) entry which is preliminary data.</text>
</comment>
<evidence type="ECO:0000256" key="3">
    <source>
        <dbReference type="ARBA" id="ARBA00022692"/>
    </source>
</evidence>
<protein>
    <recommendedName>
        <fullName evidence="6">Cache domain-containing protein</fullName>
    </recommendedName>
</protein>
<keyword evidence="5" id="KW-0472">Membrane</keyword>
<dbReference type="CDD" id="cd12913">
    <property type="entry name" value="PDC1_MCP_like"/>
    <property type="match status" value="1"/>
</dbReference>
<name>A0ABR7M3C8_9ACTN</name>
<keyword evidence="2" id="KW-1003">Cell membrane</keyword>
<sequence>MIGEVIERIFESVTEVRDLMVECHEAARAEGAELTDTTLGLLAPDILELLQREGELAVGMGLIVEPGLLPGHPLRLEWWQLEAAREEPQRLEVDLHPESLGFYDYAAAKWFAVPRQTRERHIVGPYVDVHGTDRYLLTLTVPVEVDGQFLGVAGADVPITRFETLVLHHLGDSTGEIVVVNSEDRVVFSTSAEWITGSLLSGPAARAAARAHALPRLPWLLLSS</sequence>
<dbReference type="EMBL" id="JABVEC010000056">
    <property type="protein sequence ID" value="MBC6471088.1"/>
    <property type="molecule type" value="Genomic_DNA"/>
</dbReference>
<accession>A0ABR7M3C8</accession>
<dbReference type="InterPro" id="IPR033479">
    <property type="entry name" value="dCache_1"/>
</dbReference>
<keyword evidence="4" id="KW-1133">Transmembrane helix</keyword>
<proteinExistence type="predicted"/>
<evidence type="ECO:0000256" key="2">
    <source>
        <dbReference type="ARBA" id="ARBA00022475"/>
    </source>
</evidence>
<dbReference type="Proteomes" id="UP000805614">
    <property type="component" value="Unassembled WGS sequence"/>
</dbReference>
<evidence type="ECO:0000256" key="4">
    <source>
        <dbReference type="ARBA" id="ARBA00022989"/>
    </source>
</evidence>
<dbReference type="Gene3D" id="3.30.450.20">
    <property type="entry name" value="PAS domain"/>
    <property type="match status" value="1"/>
</dbReference>
<reference evidence="7 8" key="1">
    <citation type="submission" date="2020-06" db="EMBL/GenBank/DDBJ databases">
        <title>Actinomadura xiongansis sp. nov., isolated from soil of Baiyangdian.</title>
        <authorList>
            <person name="Zhang X."/>
        </authorList>
    </citation>
    <scope>NUCLEOTIDE SEQUENCE [LARGE SCALE GENOMIC DNA]</scope>
    <source>
        <strain evidence="7 8">HBUM206468</strain>
    </source>
</reference>
<organism evidence="7 8">
    <name type="scientific">Actinomadura alba</name>
    <dbReference type="NCBI Taxonomy" id="406431"/>
    <lineage>
        <taxon>Bacteria</taxon>
        <taxon>Bacillati</taxon>
        <taxon>Actinomycetota</taxon>
        <taxon>Actinomycetes</taxon>
        <taxon>Streptosporangiales</taxon>
        <taxon>Thermomonosporaceae</taxon>
        <taxon>Actinomadura</taxon>
    </lineage>
</organism>
<comment type="subcellular location">
    <subcellularLocation>
        <location evidence="1">Cell membrane</location>
        <topology evidence="1">Multi-pass membrane protein</topology>
    </subcellularLocation>
</comment>
<keyword evidence="8" id="KW-1185">Reference proteome</keyword>
<dbReference type="RefSeq" id="WP_187248128.1">
    <property type="nucleotide sequence ID" value="NZ_BAAAOK010000002.1"/>
</dbReference>
<dbReference type="Pfam" id="PF02743">
    <property type="entry name" value="dCache_1"/>
    <property type="match status" value="1"/>
</dbReference>
<keyword evidence="3" id="KW-0812">Transmembrane</keyword>
<evidence type="ECO:0000259" key="6">
    <source>
        <dbReference type="Pfam" id="PF02743"/>
    </source>
</evidence>
<gene>
    <name evidence="7" type="ORF">HKK74_37205</name>
</gene>
<evidence type="ECO:0000313" key="8">
    <source>
        <dbReference type="Proteomes" id="UP000805614"/>
    </source>
</evidence>
<feature type="domain" description="Cache" evidence="6">
    <location>
        <begin position="98"/>
        <end position="204"/>
    </location>
</feature>
<evidence type="ECO:0000256" key="5">
    <source>
        <dbReference type="ARBA" id="ARBA00023136"/>
    </source>
</evidence>